<evidence type="ECO:0000256" key="2">
    <source>
        <dbReference type="ARBA" id="ARBA00022741"/>
    </source>
</evidence>
<dbReference type="NCBIfam" id="TIGR02727">
    <property type="entry name" value="MTHFS_bact"/>
    <property type="match status" value="1"/>
</dbReference>
<dbReference type="VEuPathDB" id="VectorBase:RPRC009993"/>
<dbReference type="eggNOG" id="KOG3093">
    <property type="taxonomic scope" value="Eukaryota"/>
</dbReference>
<dbReference type="GO" id="GO:0009396">
    <property type="term" value="P:folic acid-containing compound biosynthetic process"/>
    <property type="evidence" value="ECO:0007669"/>
    <property type="project" value="TreeGrafter"/>
</dbReference>
<comment type="cofactor">
    <cofactor evidence="6">
        <name>Mg(2+)</name>
        <dbReference type="ChEBI" id="CHEBI:18420"/>
    </cofactor>
</comment>
<protein>
    <recommendedName>
        <fullName evidence="5 6">5-formyltetrahydrofolate cyclo-ligase</fullName>
        <ecNumber evidence="5 6">6.3.3.2</ecNumber>
    </recommendedName>
</protein>
<evidence type="ECO:0000313" key="8">
    <source>
        <dbReference type="Proteomes" id="UP000015103"/>
    </source>
</evidence>
<dbReference type="GO" id="GO:0030272">
    <property type="term" value="F:5-formyltetrahydrofolate cyclo-ligase activity"/>
    <property type="evidence" value="ECO:0007669"/>
    <property type="project" value="UniProtKB-EC"/>
</dbReference>
<keyword evidence="8" id="KW-1185">Reference proteome</keyword>
<evidence type="ECO:0000256" key="1">
    <source>
        <dbReference type="ARBA" id="ARBA00010638"/>
    </source>
</evidence>
<comment type="similarity">
    <text evidence="1 6">Belongs to the 5-formyltetrahydrofolate cyclo-ligase family.</text>
</comment>
<dbReference type="Gene3D" id="3.40.50.10420">
    <property type="entry name" value="NagB/RpiA/CoA transferase-like"/>
    <property type="match status" value="1"/>
</dbReference>
<organism evidence="7 8">
    <name type="scientific">Rhodnius prolixus</name>
    <name type="common">Triatomid bug</name>
    <dbReference type="NCBI Taxonomy" id="13249"/>
    <lineage>
        <taxon>Eukaryota</taxon>
        <taxon>Metazoa</taxon>
        <taxon>Ecdysozoa</taxon>
        <taxon>Arthropoda</taxon>
        <taxon>Hexapoda</taxon>
        <taxon>Insecta</taxon>
        <taxon>Pterygota</taxon>
        <taxon>Neoptera</taxon>
        <taxon>Paraneoptera</taxon>
        <taxon>Hemiptera</taxon>
        <taxon>Heteroptera</taxon>
        <taxon>Panheteroptera</taxon>
        <taxon>Cimicomorpha</taxon>
        <taxon>Reduviidae</taxon>
        <taxon>Triatominae</taxon>
        <taxon>Rhodnius</taxon>
    </lineage>
</organism>
<dbReference type="GO" id="GO:0005739">
    <property type="term" value="C:mitochondrion"/>
    <property type="evidence" value="ECO:0007669"/>
    <property type="project" value="TreeGrafter"/>
</dbReference>
<dbReference type="InterPro" id="IPR002698">
    <property type="entry name" value="FTHF_cligase"/>
</dbReference>
<dbReference type="GO" id="GO:0035999">
    <property type="term" value="P:tetrahydrofolate interconversion"/>
    <property type="evidence" value="ECO:0007669"/>
    <property type="project" value="TreeGrafter"/>
</dbReference>
<dbReference type="GO" id="GO:0005524">
    <property type="term" value="F:ATP binding"/>
    <property type="evidence" value="ECO:0007669"/>
    <property type="project" value="UniProtKB-KW"/>
</dbReference>
<dbReference type="AlphaFoldDB" id="T1I123"/>
<keyword evidence="6" id="KW-0460">Magnesium</keyword>
<evidence type="ECO:0000256" key="3">
    <source>
        <dbReference type="ARBA" id="ARBA00022840"/>
    </source>
</evidence>
<dbReference type="PIRSF" id="PIRSF006806">
    <property type="entry name" value="FTHF_cligase"/>
    <property type="match status" value="1"/>
</dbReference>
<dbReference type="EMBL" id="ACPB03016565">
    <property type="status" value="NOT_ANNOTATED_CDS"/>
    <property type="molecule type" value="Genomic_DNA"/>
</dbReference>
<dbReference type="PANTHER" id="PTHR23407">
    <property type="entry name" value="ATPASE INHIBITOR/5-FORMYLTETRAHYDROFOLATE CYCLO-LIGASE"/>
    <property type="match status" value="1"/>
</dbReference>
<evidence type="ECO:0000256" key="5">
    <source>
        <dbReference type="ARBA" id="ARBA00038966"/>
    </source>
</evidence>
<dbReference type="EnsemblMetazoa" id="RPRC009993-RA">
    <property type="protein sequence ID" value="RPRC009993-PA"/>
    <property type="gene ID" value="RPRC009993"/>
</dbReference>
<dbReference type="Pfam" id="PF01812">
    <property type="entry name" value="5-FTHF_cyc-lig"/>
    <property type="match status" value="1"/>
</dbReference>
<dbReference type="STRING" id="13249.T1I123"/>
<evidence type="ECO:0000313" key="7">
    <source>
        <dbReference type="EnsemblMetazoa" id="RPRC009993-PA"/>
    </source>
</evidence>
<name>T1I123_RHOPR</name>
<sequence length="203" mass="23217">MWKMSVVSAKNVLRSKIKIKLSNLSKESIIEQSKDVTLQLINMPEYVQATRVGLYLSMPEEINTDELVKDVLNRGKECFIPRYSKNSTKMEMVKLRSLVDLVQLPKDKWNVRQPLQNEEREDAYLNGGLDLIIVPGLAFTSSGKRLGRGKGYYDRYLQGMKSYQKDKGCHVHTIGIAFSEQILDDLPTNDNDFLLDRVVFKAA</sequence>
<dbReference type="SUPFAM" id="SSF100950">
    <property type="entry name" value="NagB/RpiA/CoA transferase-like"/>
    <property type="match status" value="1"/>
</dbReference>
<dbReference type="GeneID" id="141458102"/>
<dbReference type="FunCoup" id="T1I123">
    <property type="interactions" value="419"/>
</dbReference>
<keyword evidence="3 6" id="KW-0067">ATP-binding</keyword>
<keyword evidence="2 6" id="KW-0547">Nucleotide-binding</keyword>
<dbReference type="GO" id="GO:0046872">
    <property type="term" value="F:metal ion binding"/>
    <property type="evidence" value="ECO:0007669"/>
    <property type="project" value="UniProtKB-KW"/>
</dbReference>
<evidence type="ECO:0000256" key="6">
    <source>
        <dbReference type="RuleBase" id="RU361279"/>
    </source>
</evidence>
<proteinExistence type="inferred from homology"/>
<dbReference type="PANTHER" id="PTHR23407:SF1">
    <property type="entry name" value="5-FORMYLTETRAHYDROFOLATE CYCLO-LIGASE"/>
    <property type="match status" value="1"/>
</dbReference>
<evidence type="ECO:0000256" key="4">
    <source>
        <dbReference type="ARBA" id="ARBA00036539"/>
    </source>
</evidence>
<keyword evidence="6" id="KW-0479">Metal-binding</keyword>
<dbReference type="HOGENOM" id="CLU_066245_2_1_1"/>
<dbReference type="RefSeq" id="XP_073991793.1">
    <property type="nucleotide sequence ID" value="XM_074135692.1"/>
</dbReference>
<comment type="catalytic activity">
    <reaction evidence="4 6">
        <text>(6S)-5-formyl-5,6,7,8-tetrahydrofolate + ATP = (6R)-5,10-methenyltetrahydrofolate + ADP + phosphate</text>
        <dbReference type="Rhea" id="RHEA:10488"/>
        <dbReference type="ChEBI" id="CHEBI:30616"/>
        <dbReference type="ChEBI" id="CHEBI:43474"/>
        <dbReference type="ChEBI" id="CHEBI:57455"/>
        <dbReference type="ChEBI" id="CHEBI:57457"/>
        <dbReference type="ChEBI" id="CHEBI:456216"/>
        <dbReference type="EC" id="6.3.3.2"/>
    </reaction>
</comment>
<dbReference type="InterPro" id="IPR024185">
    <property type="entry name" value="FTHF_cligase-like_sf"/>
</dbReference>
<reference evidence="7" key="1">
    <citation type="submission" date="2015-05" db="UniProtKB">
        <authorList>
            <consortium name="EnsemblMetazoa"/>
        </authorList>
    </citation>
    <scope>IDENTIFICATION</scope>
</reference>
<dbReference type="InParanoid" id="T1I123"/>
<dbReference type="Proteomes" id="UP000015103">
    <property type="component" value="Unassembled WGS sequence"/>
</dbReference>
<accession>T1I123</accession>
<dbReference type="OMA" id="STIYPCQ"/>
<dbReference type="InterPro" id="IPR037171">
    <property type="entry name" value="NagB/RpiA_transferase-like"/>
</dbReference>
<dbReference type="EC" id="6.3.3.2" evidence="5 6"/>
<dbReference type="FunFam" id="3.40.50.10420:FF:000007">
    <property type="entry name" value="5-formyltetrahydrofolate cyclo-ligase"/>
    <property type="match status" value="1"/>
</dbReference>